<gene>
    <name evidence="3" type="primary">mlaD</name>
    <name evidence="3" type="ORF">FKG95_04980</name>
</gene>
<evidence type="ECO:0000313" key="4">
    <source>
        <dbReference type="Proteomes" id="UP000315252"/>
    </source>
</evidence>
<dbReference type="PANTHER" id="PTHR33371:SF4">
    <property type="entry name" value="INTERMEMBRANE PHOSPHOLIPID TRANSPORT SYSTEM BINDING PROTEIN MLAD"/>
    <property type="match status" value="1"/>
</dbReference>
<dbReference type="Pfam" id="PF02470">
    <property type="entry name" value="MlaD"/>
    <property type="match status" value="1"/>
</dbReference>
<dbReference type="NCBIfam" id="TIGR04430">
    <property type="entry name" value="OM_asym_MlaD"/>
    <property type="match status" value="1"/>
</dbReference>
<dbReference type="EMBL" id="VHSH01000002">
    <property type="protein sequence ID" value="TQV81610.1"/>
    <property type="molecule type" value="Genomic_DNA"/>
</dbReference>
<proteinExistence type="predicted"/>
<keyword evidence="1" id="KW-0812">Transmembrane</keyword>
<dbReference type="OrthoDB" id="7164001at2"/>
<keyword evidence="4" id="KW-1185">Reference proteome</keyword>
<dbReference type="InterPro" id="IPR030970">
    <property type="entry name" value="ABC_MlaD"/>
</dbReference>
<name>A0A545TWL9_9PROT</name>
<evidence type="ECO:0000256" key="1">
    <source>
        <dbReference type="SAM" id="Phobius"/>
    </source>
</evidence>
<dbReference type="AlphaFoldDB" id="A0A545TWL9"/>
<dbReference type="Proteomes" id="UP000315252">
    <property type="component" value="Unassembled WGS sequence"/>
</dbReference>
<feature type="domain" description="Mce/MlaD" evidence="2">
    <location>
        <begin position="35"/>
        <end position="113"/>
    </location>
</feature>
<reference evidence="3 4" key="1">
    <citation type="submission" date="2019-06" db="EMBL/GenBank/DDBJ databases">
        <title>Whole genome sequence for Rhodospirillaceae sp. R148.</title>
        <authorList>
            <person name="Wang G."/>
        </authorList>
    </citation>
    <scope>NUCLEOTIDE SEQUENCE [LARGE SCALE GENOMIC DNA]</scope>
    <source>
        <strain evidence="3 4">R148</strain>
    </source>
</reference>
<dbReference type="GO" id="GO:0015914">
    <property type="term" value="P:phospholipid transport"/>
    <property type="evidence" value="ECO:0007669"/>
    <property type="project" value="InterPro"/>
</dbReference>
<keyword evidence="1" id="KW-0472">Membrane</keyword>
<dbReference type="PANTHER" id="PTHR33371">
    <property type="entry name" value="INTERMEMBRANE PHOSPHOLIPID TRANSPORT SYSTEM BINDING PROTEIN MLAD-RELATED"/>
    <property type="match status" value="1"/>
</dbReference>
<protein>
    <submittedName>
        <fullName evidence="3">Outer membrane lipid asymmetry maintenance protein MlaD</fullName>
    </submittedName>
</protein>
<accession>A0A545TWL9</accession>
<dbReference type="InterPro" id="IPR003399">
    <property type="entry name" value="Mce/MlaD"/>
</dbReference>
<organism evidence="3 4">
    <name type="scientific">Denitrobaculum tricleocarpae</name>
    <dbReference type="NCBI Taxonomy" id="2591009"/>
    <lineage>
        <taxon>Bacteria</taxon>
        <taxon>Pseudomonadati</taxon>
        <taxon>Pseudomonadota</taxon>
        <taxon>Alphaproteobacteria</taxon>
        <taxon>Rhodospirillales</taxon>
        <taxon>Rhodospirillaceae</taxon>
        <taxon>Denitrobaculum</taxon>
    </lineage>
</organism>
<feature type="transmembrane region" description="Helical" evidence="1">
    <location>
        <begin position="5"/>
        <end position="26"/>
    </location>
</feature>
<dbReference type="RefSeq" id="WP_142895241.1">
    <property type="nucleotide sequence ID" value="NZ_ML660053.1"/>
</dbReference>
<sequence>MRRNIIETIMGGIVILVAVFFVVFAFNSSGVGTIDGYRITAEFDDATGLAPGTDVRLAGVKIGTVVEQSLNPDTYFAQIVLQIDEEIQLPVGTSARIISDGLLGGNFVSLTPGGDDENIPAGGEIEYTQGSINVVDLLGRFVFSAADSNGEGSSDADTQDNF</sequence>
<keyword evidence="1" id="KW-1133">Transmembrane helix</keyword>
<evidence type="ECO:0000313" key="3">
    <source>
        <dbReference type="EMBL" id="TQV81610.1"/>
    </source>
</evidence>
<evidence type="ECO:0000259" key="2">
    <source>
        <dbReference type="Pfam" id="PF02470"/>
    </source>
</evidence>
<dbReference type="InterPro" id="IPR052336">
    <property type="entry name" value="MlaD_Phospholipid_Transporter"/>
</dbReference>
<comment type="caution">
    <text evidence="3">The sequence shown here is derived from an EMBL/GenBank/DDBJ whole genome shotgun (WGS) entry which is preliminary data.</text>
</comment>